<evidence type="ECO:0000256" key="5">
    <source>
        <dbReference type="ARBA" id="ARBA00022566"/>
    </source>
</evidence>
<dbReference type="PANTHER" id="PTHR23113:SF175">
    <property type="entry name" value="RAP GUANINE NUCLEOTIDE EXCHANGE FACTOR 4"/>
    <property type="match status" value="1"/>
</dbReference>
<keyword evidence="5" id="KW-0116">cAMP-binding</keyword>
<dbReference type="AlphaFoldDB" id="A0AAV1N437"/>
<dbReference type="InterPro" id="IPR000651">
    <property type="entry name" value="Ras-like_Gua-exchang_fac_N"/>
</dbReference>
<dbReference type="FunFam" id="1.10.840.10:FF:000002">
    <property type="entry name" value="Rap guanine nucleotide exchange factor 4"/>
    <property type="match status" value="1"/>
</dbReference>
<evidence type="ECO:0000259" key="20">
    <source>
        <dbReference type="PROSITE" id="PS50212"/>
    </source>
</evidence>
<sequence>MPTLLTTFQLSSHFLKQSSPPPPPPPPHTHTLHVFPVDAAPGQHQQQQQHIRKMVAAHTSSRSSESAEWIICLDKRPAERSGEDVDIILARLKNVKAFERFHPSLLQQICLCGFYECLEKGITLYRQGDIGTSWYAVLSGSLDVKVSETASYQDAVTICTLGTGTAFGESILDNTPRHATIVTREFSELLRIEQREFRSLWEKFHQCMAGLLAPPYGVMESSADRMPDKENIRNNAIVSVSKHQNKVPSEKILRAGKILRNVILSRAPHMIRDRKYHLKTYRQCCVGTELVDWQMQQSSCIHSRIQAVGMWQVLLEEGVLNHVDQELSFQDKYLFYRFLDDEQEDAPLPSEDERRESLEELQDTLLLLSQIGPDAHMRMILRKHPSERAADDLEIIYEELLHIKALSHLSTTVKRELAGVLIYESHAKAGTVLFNQGEEGTSWYIILKGSVNVVIYGKGVVCTLHEGDDFGKLALVNDAPRAASIVLREDNCHFLRVDKEDFNRILRDVEANTVRLKEHGQDVLVLEKSLSSSRTSVHGASSSHYKYKVMSGTPEKILEHLLEMMRLDSQFTESDSALDDFVLMHCVFIPNTQLCPVLMAQYPFSIGTTFPNVASQGSEQEKLDYTLNNKRRVIRLVMQWAAVHGEHLQEEDVSVTFLEEFLLAVSSDAKAILPLRDQLTELERIVKRNTDNARSSQKKHKVLLRQFSMGDEKLQKRQPIKSHDEILFKVFCCDHTYTTIRSPVAASVREVISAVADKLGSAEDLLLVNLSSAGEKVVFKPNDISVFSTLTVNGRLFACRRDQLDSLTPLPEQEGPSSGSLAGFELMSSKDVAYHMTSYDWELFHCVHELELIYHTFGRKNVRKTTVNLDLFLRRFNEIQFWVITEVCLCSQLSKRVQLLKKFIKISSHCKDYRNLNTFFAIIMGLSNPAVSRLSQTWEKLPSKFKKFYGEFENLMDPSRNHRAYRLTVAKLEPPIIPFMPLLIKDMTFTHEGNKTIIDNLVNFEKMRMIANTVKIVRYCRSQPFSPDSPLASKNHPEVRSYVRQLNVIDNQRILTQLSHGLEPRRS</sequence>
<evidence type="ECO:0000256" key="7">
    <source>
        <dbReference type="ARBA" id="ARBA00022737"/>
    </source>
</evidence>
<name>A0AAV1N437_SCOSC</name>
<evidence type="ECO:0000256" key="9">
    <source>
        <dbReference type="ARBA" id="ARBA00023136"/>
    </source>
</evidence>
<evidence type="ECO:0000256" key="8">
    <source>
        <dbReference type="ARBA" id="ARBA00022741"/>
    </source>
</evidence>
<dbReference type="Gene3D" id="1.10.8.1240">
    <property type="match status" value="1"/>
</dbReference>
<dbReference type="SUPFAM" id="SSF46785">
    <property type="entry name" value="Winged helix' DNA-binding domain"/>
    <property type="match status" value="1"/>
</dbReference>
<evidence type="ECO:0000259" key="19">
    <source>
        <dbReference type="PROSITE" id="PS50186"/>
    </source>
</evidence>
<dbReference type="Proteomes" id="UP001314229">
    <property type="component" value="Unassembled WGS sequence"/>
</dbReference>
<dbReference type="InterPro" id="IPR000595">
    <property type="entry name" value="cNMP-bd_dom"/>
</dbReference>
<reference evidence="21 22" key="1">
    <citation type="submission" date="2024-01" db="EMBL/GenBank/DDBJ databases">
        <authorList>
            <person name="Alioto T."/>
            <person name="Alioto T."/>
            <person name="Gomez Garrido J."/>
        </authorList>
    </citation>
    <scope>NUCLEOTIDE SEQUENCE [LARGE SCALE GENOMIC DNA]</scope>
</reference>
<feature type="domain" description="Ras-GEF" evidence="17">
    <location>
        <begin position="828"/>
        <end position="1065"/>
    </location>
</feature>
<dbReference type="EMBL" id="CAWUFR010000015">
    <property type="protein sequence ID" value="CAK6954176.1"/>
    <property type="molecule type" value="Genomic_DNA"/>
</dbReference>
<evidence type="ECO:0000256" key="4">
    <source>
        <dbReference type="ARBA" id="ARBA00022490"/>
    </source>
</evidence>
<dbReference type="InterPro" id="IPR018490">
    <property type="entry name" value="cNMP-bd_dom_sf"/>
</dbReference>
<evidence type="ECO:0000256" key="12">
    <source>
        <dbReference type="ARBA" id="ARBA00072533"/>
    </source>
</evidence>
<dbReference type="Gene3D" id="2.60.120.10">
    <property type="entry name" value="Jelly Rolls"/>
    <property type="match status" value="2"/>
</dbReference>
<keyword evidence="7" id="KW-0677">Repeat</keyword>
<dbReference type="PROSITE" id="PS50009">
    <property type="entry name" value="RASGEF_CAT"/>
    <property type="match status" value="1"/>
</dbReference>
<evidence type="ECO:0000256" key="6">
    <source>
        <dbReference type="ARBA" id="ARBA00022658"/>
    </source>
</evidence>
<evidence type="ECO:0000256" key="10">
    <source>
        <dbReference type="ARBA" id="ARBA00023149"/>
    </source>
</evidence>
<dbReference type="GO" id="GO:0006887">
    <property type="term" value="P:exocytosis"/>
    <property type="evidence" value="ECO:0007669"/>
    <property type="project" value="UniProtKB-KW"/>
</dbReference>
<organism evidence="21 22">
    <name type="scientific">Scomber scombrus</name>
    <name type="common">Atlantic mackerel</name>
    <name type="synonym">Scomber vernalis</name>
    <dbReference type="NCBI Taxonomy" id="13677"/>
    <lineage>
        <taxon>Eukaryota</taxon>
        <taxon>Metazoa</taxon>
        <taxon>Chordata</taxon>
        <taxon>Craniata</taxon>
        <taxon>Vertebrata</taxon>
        <taxon>Euteleostomi</taxon>
        <taxon>Actinopterygii</taxon>
        <taxon>Neopterygii</taxon>
        <taxon>Teleostei</taxon>
        <taxon>Neoteleostei</taxon>
        <taxon>Acanthomorphata</taxon>
        <taxon>Pelagiaria</taxon>
        <taxon>Scombriformes</taxon>
        <taxon>Scombridae</taxon>
        <taxon>Scomber</taxon>
    </lineage>
</organism>
<dbReference type="FunFam" id="1.10.8.1240:FF:000001">
    <property type="entry name" value="Rap guanine nucleotide exchange factor (GEF) 4"/>
    <property type="match status" value="1"/>
</dbReference>
<evidence type="ECO:0000256" key="14">
    <source>
        <dbReference type="ARBA" id="ARBA00077599"/>
    </source>
</evidence>
<dbReference type="Gene3D" id="1.20.870.10">
    <property type="entry name" value="Son of sevenless (SoS) protein Chain: S domain 1"/>
    <property type="match status" value="1"/>
</dbReference>
<feature type="domain" description="Cyclic nucleotide-binding" evidence="18">
    <location>
        <begin position="405"/>
        <end position="506"/>
    </location>
</feature>
<dbReference type="GO" id="GO:0030552">
    <property type="term" value="F:cAMP binding"/>
    <property type="evidence" value="ECO:0007669"/>
    <property type="project" value="UniProtKB-KW"/>
</dbReference>
<dbReference type="GO" id="GO:0050796">
    <property type="term" value="P:regulation of insulin secretion"/>
    <property type="evidence" value="ECO:0007669"/>
    <property type="project" value="UniProtKB-ARBA"/>
</dbReference>
<evidence type="ECO:0000256" key="13">
    <source>
        <dbReference type="ARBA" id="ARBA00076925"/>
    </source>
</evidence>
<dbReference type="InterPro" id="IPR036964">
    <property type="entry name" value="RASGEF_cat_dom_sf"/>
</dbReference>
<keyword evidence="3" id="KW-0268">Exocytosis</keyword>
<keyword evidence="4" id="KW-0963">Cytoplasm</keyword>
<dbReference type="CDD" id="cd04437">
    <property type="entry name" value="DEP_Epac"/>
    <property type="match status" value="1"/>
</dbReference>
<dbReference type="InterPro" id="IPR014710">
    <property type="entry name" value="RmlC-like_jellyroll"/>
</dbReference>
<dbReference type="InterPro" id="IPR001895">
    <property type="entry name" value="RASGEF_cat_dom"/>
</dbReference>
<evidence type="ECO:0000256" key="16">
    <source>
        <dbReference type="PROSITE-ProRule" id="PRU00168"/>
    </source>
</evidence>
<evidence type="ECO:0000256" key="3">
    <source>
        <dbReference type="ARBA" id="ARBA00022483"/>
    </source>
</evidence>
<proteinExistence type="predicted"/>
<dbReference type="PANTHER" id="PTHR23113">
    <property type="entry name" value="GUANINE NUCLEOTIDE EXCHANGE FACTOR"/>
    <property type="match status" value="1"/>
</dbReference>
<dbReference type="SMART" id="SM00147">
    <property type="entry name" value="RasGEF"/>
    <property type="match status" value="1"/>
</dbReference>
<dbReference type="InterPro" id="IPR036388">
    <property type="entry name" value="WH-like_DNA-bd_sf"/>
</dbReference>
<evidence type="ECO:0000313" key="21">
    <source>
        <dbReference type="EMBL" id="CAK6954176.1"/>
    </source>
</evidence>
<keyword evidence="22" id="KW-1185">Reference proteome</keyword>
<dbReference type="PRINTS" id="PR00103">
    <property type="entry name" value="CAMPKINASE"/>
</dbReference>
<comment type="function">
    <text evidence="11">Guanine nucleotide exchange factor (GEF) for RAP1A, RAP1B and RAP2A small GTPases that is activated by binding cAMP. Seems not to activate RAB3A. Involved in cAMP-dependent, PKA-independent exocytosis through interaction with RIMS2.</text>
</comment>
<feature type="domain" description="N-terminal Ras-GEF" evidence="20">
    <location>
        <begin position="545"/>
        <end position="690"/>
    </location>
</feature>
<dbReference type="Pfam" id="PF00618">
    <property type="entry name" value="RasGEF_N"/>
    <property type="match status" value="1"/>
</dbReference>
<keyword evidence="8" id="KW-0547">Nucleotide-binding</keyword>
<dbReference type="Pfam" id="PF00610">
    <property type="entry name" value="DEP"/>
    <property type="match status" value="1"/>
</dbReference>
<dbReference type="InterPro" id="IPR000591">
    <property type="entry name" value="DEP_dom"/>
</dbReference>
<dbReference type="PROSITE" id="PS50186">
    <property type="entry name" value="DEP"/>
    <property type="match status" value="1"/>
</dbReference>
<dbReference type="Pfam" id="PF00027">
    <property type="entry name" value="cNMP_binding"/>
    <property type="match status" value="2"/>
</dbReference>
<dbReference type="SUPFAM" id="SSF54236">
    <property type="entry name" value="Ubiquitin-like"/>
    <property type="match status" value="1"/>
</dbReference>
<dbReference type="GO" id="GO:0007186">
    <property type="term" value="P:G protein-coupled receptor signaling pathway"/>
    <property type="evidence" value="ECO:0007669"/>
    <property type="project" value="UniProtKB-ARBA"/>
</dbReference>
<dbReference type="GO" id="GO:0005886">
    <property type="term" value="C:plasma membrane"/>
    <property type="evidence" value="ECO:0007669"/>
    <property type="project" value="TreeGrafter"/>
</dbReference>
<comment type="subcellular location">
    <subcellularLocation>
        <location evidence="2">Cytoplasm</location>
    </subcellularLocation>
    <subcellularLocation>
        <location evidence="1">Membrane</location>
        <topology evidence="1">Peripheral membrane protein</topology>
    </subcellularLocation>
</comment>
<dbReference type="GO" id="GO:0005737">
    <property type="term" value="C:cytoplasm"/>
    <property type="evidence" value="ECO:0007669"/>
    <property type="project" value="UniProtKB-SubCell"/>
</dbReference>
<dbReference type="CDD" id="cd00038">
    <property type="entry name" value="CAP_ED"/>
    <property type="match status" value="2"/>
</dbReference>
<evidence type="ECO:0000256" key="11">
    <source>
        <dbReference type="ARBA" id="ARBA00057413"/>
    </source>
</evidence>
<dbReference type="InterPro" id="IPR023578">
    <property type="entry name" value="Ras_GEF_dom_sf"/>
</dbReference>
<keyword evidence="9" id="KW-0472">Membrane</keyword>
<feature type="domain" description="DEP" evidence="19">
    <location>
        <begin position="265"/>
        <end position="340"/>
    </location>
</feature>
<dbReference type="SMART" id="SM00100">
    <property type="entry name" value="cNMP"/>
    <property type="match status" value="2"/>
</dbReference>
<protein>
    <recommendedName>
        <fullName evidence="12">Rap guanine nucleotide exchange factor 4</fullName>
    </recommendedName>
    <alternativeName>
        <fullName evidence="13">Exchange factor directly activated by cAMP 2</fullName>
    </alternativeName>
    <alternativeName>
        <fullName evidence="14">Exchange protein directly activated by cAMP 2</fullName>
    </alternativeName>
    <alternativeName>
        <fullName evidence="15">cAMP-regulated guanine nucleotide exchange factor II</fullName>
    </alternativeName>
</protein>
<keyword evidence="10" id="KW-0114">cAMP</keyword>
<dbReference type="PROSITE" id="PS50212">
    <property type="entry name" value="RASGEF_NTER"/>
    <property type="match status" value="1"/>
</dbReference>
<evidence type="ECO:0000259" key="17">
    <source>
        <dbReference type="PROSITE" id="PS50009"/>
    </source>
</evidence>
<dbReference type="Gene3D" id="1.10.840.10">
    <property type="entry name" value="Ras guanine-nucleotide exchange factors catalytic domain"/>
    <property type="match status" value="1"/>
</dbReference>
<evidence type="ECO:0000259" key="18">
    <source>
        <dbReference type="PROSITE" id="PS50042"/>
    </source>
</evidence>
<dbReference type="GO" id="GO:0005085">
    <property type="term" value="F:guanyl-nucleotide exchange factor activity"/>
    <property type="evidence" value="ECO:0007669"/>
    <property type="project" value="UniProtKB-KW"/>
</dbReference>
<dbReference type="PROSITE" id="PS00720">
    <property type="entry name" value="RASGEF"/>
    <property type="match status" value="1"/>
</dbReference>
<evidence type="ECO:0000256" key="15">
    <source>
        <dbReference type="ARBA" id="ARBA00081536"/>
    </source>
</evidence>
<dbReference type="SUPFAM" id="SSF48366">
    <property type="entry name" value="Ras GEF"/>
    <property type="match status" value="1"/>
</dbReference>
<dbReference type="Gene3D" id="1.10.10.10">
    <property type="entry name" value="Winged helix-like DNA-binding domain superfamily/Winged helix DNA-binding domain"/>
    <property type="match status" value="1"/>
</dbReference>
<comment type="caution">
    <text evidence="21">The sequence shown here is derived from an EMBL/GenBank/DDBJ whole genome shotgun (WGS) entry which is preliminary data.</text>
</comment>
<dbReference type="FunFam" id="2.60.120.10:FF:000015">
    <property type="entry name" value="Rap guanine nucleotide exchange factor 4"/>
    <property type="match status" value="1"/>
</dbReference>
<dbReference type="InterPro" id="IPR019804">
    <property type="entry name" value="Ras_G-nucl-exch_fac_CS"/>
</dbReference>
<dbReference type="InterPro" id="IPR029071">
    <property type="entry name" value="Ubiquitin-like_domsf"/>
</dbReference>
<dbReference type="SMART" id="SM00049">
    <property type="entry name" value="DEP"/>
    <property type="match status" value="1"/>
</dbReference>
<dbReference type="CDD" id="cd00155">
    <property type="entry name" value="RasGEF"/>
    <property type="match status" value="1"/>
</dbReference>
<dbReference type="GO" id="GO:0007265">
    <property type="term" value="P:Ras protein signal transduction"/>
    <property type="evidence" value="ECO:0007669"/>
    <property type="project" value="TreeGrafter"/>
</dbReference>
<dbReference type="FunFam" id="1.10.10.10:FF:000096">
    <property type="entry name" value="Rap guanine nucleotide exchange factor 4"/>
    <property type="match status" value="1"/>
</dbReference>
<dbReference type="SUPFAM" id="SSF51206">
    <property type="entry name" value="cAMP-binding domain-like"/>
    <property type="match status" value="2"/>
</dbReference>
<keyword evidence="6 16" id="KW-0344">Guanine-nucleotide releasing factor</keyword>
<dbReference type="PROSITE" id="PS50042">
    <property type="entry name" value="CNMP_BINDING_3"/>
    <property type="match status" value="2"/>
</dbReference>
<evidence type="ECO:0000313" key="22">
    <source>
        <dbReference type="Proteomes" id="UP001314229"/>
    </source>
</evidence>
<dbReference type="SMART" id="SM00229">
    <property type="entry name" value="RasGEFN"/>
    <property type="match status" value="1"/>
</dbReference>
<accession>A0AAV1N437</accession>
<evidence type="ECO:0000256" key="2">
    <source>
        <dbReference type="ARBA" id="ARBA00004496"/>
    </source>
</evidence>
<dbReference type="Pfam" id="PF00617">
    <property type="entry name" value="RasGEF"/>
    <property type="match status" value="1"/>
</dbReference>
<dbReference type="Gene3D" id="3.10.20.90">
    <property type="entry name" value="Phosphatidylinositol 3-kinase Catalytic Subunit, Chain A, domain 1"/>
    <property type="match status" value="1"/>
</dbReference>
<dbReference type="InterPro" id="IPR008937">
    <property type="entry name" value="Ras-like_GEF"/>
</dbReference>
<evidence type="ECO:0000256" key="1">
    <source>
        <dbReference type="ARBA" id="ARBA00004170"/>
    </source>
</evidence>
<dbReference type="CDD" id="cd06224">
    <property type="entry name" value="REM"/>
    <property type="match status" value="1"/>
</dbReference>
<feature type="domain" description="Cyclic nucleotide-binding" evidence="18">
    <location>
        <begin position="97"/>
        <end position="200"/>
    </location>
</feature>
<gene>
    <name evidence="21" type="ORF">FSCOSCO3_A035729</name>
</gene>
<dbReference type="InterPro" id="IPR036390">
    <property type="entry name" value="WH_DNA-bd_sf"/>
</dbReference>